<evidence type="ECO:0000256" key="1">
    <source>
        <dbReference type="SAM" id="Phobius"/>
    </source>
</evidence>
<comment type="caution">
    <text evidence="2">The sequence shown here is derived from an EMBL/GenBank/DDBJ whole genome shotgun (WGS) entry which is preliminary data.</text>
</comment>
<gene>
    <name evidence="2" type="ORF">PFISCL1PPCAC_3007</name>
</gene>
<name>A0AAV5UZQ1_9BILA</name>
<proteinExistence type="predicted"/>
<reference evidence="2" key="1">
    <citation type="submission" date="2023-10" db="EMBL/GenBank/DDBJ databases">
        <title>Genome assembly of Pristionchus species.</title>
        <authorList>
            <person name="Yoshida K."/>
            <person name="Sommer R.J."/>
        </authorList>
    </citation>
    <scope>NUCLEOTIDE SEQUENCE</scope>
    <source>
        <strain evidence="2">RS5133</strain>
    </source>
</reference>
<keyword evidence="1" id="KW-1133">Transmembrane helix</keyword>
<keyword evidence="1" id="KW-0472">Membrane</keyword>
<sequence>KHRDAAKRFVTLMLDRPLDSLDEGAFHVNRLLKRRGPEGKQGLPDYFYPRGRLAGFVEYLNLDILVGFPIVLVVLLSV</sequence>
<feature type="non-terminal residue" evidence="2">
    <location>
        <position position="1"/>
    </location>
</feature>
<dbReference type="EMBL" id="BTSY01000001">
    <property type="protein sequence ID" value="GMT11710.1"/>
    <property type="molecule type" value="Genomic_DNA"/>
</dbReference>
<organism evidence="2 3">
    <name type="scientific">Pristionchus fissidentatus</name>
    <dbReference type="NCBI Taxonomy" id="1538716"/>
    <lineage>
        <taxon>Eukaryota</taxon>
        <taxon>Metazoa</taxon>
        <taxon>Ecdysozoa</taxon>
        <taxon>Nematoda</taxon>
        <taxon>Chromadorea</taxon>
        <taxon>Rhabditida</taxon>
        <taxon>Rhabditina</taxon>
        <taxon>Diplogasteromorpha</taxon>
        <taxon>Diplogasteroidea</taxon>
        <taxon>Neodiplogasteridae</taxon>
        <taxon>Pristionchus</taxon>
    </lineage>
</organism>
<protein>
    <submittedName>
        <fullName evidence="2">Uncharacterized protein</fullName>
    </submittedName>
</protein>
<keyword evidence="1" id="KW-0812">Transmembrane</keyword>
<dbReference type="AlphaFoldDB" id="A0AAV5UZQ1"/>
<keyword evidence="3" id="KW-1185">Reference proteome</keyword>
<evidence type="ECO:0000313" key="2">
    <source>
        <dbReference type="EMBL" id="GMT11710.1"/>
    </source>
</evidence>
<feature type="transmembrane region" description="Helical" evidence="1">
    <location>
        <begin position="59"/>
        <end position="77"/>
    </location>
</feature>
<dbReference type="Proteomes" id="UP001432322">
    <property type="component" value="Unassembled WGS sequence"/>
</dbReference>
<evidence type="ECO:0000313" key="3">
    <source>
        <dbReference type="Proteomes" id="UP001432322"/>
    </source>
</evidence>
<accession>A0AAV5UZQ1</accession>